<evidence type="ECO:0000256" key="6">
    <source>
        <dbReference type="ARBA" id="ARBA00022837"/>
    </source>
</evidence>
<dbReference type="OrthoDB" id="9002785at2"/>
<comment type="caution">
    <text evidence="9">The sequence shown here is derived from an EMBL/GenBank/DDBJ whole genome shotgun (WGS) entry which is preliminary data.</text>
</comment>
<evidence type="ECO:0000256" key="7">
    <source>
        <dbReference type="ARBA" id="ARBA00023145"/>
    </source>
</evidence>
<evidence type="ECO:0000313" key="9">
    <source>
        <dbReference type="EMBL" id="ORN26164.1"/>
    </source>
</evidence>
<dbReference type="CDD" id="cd04056">
    <property type="entry name" value="Peptidases_S53"/>
    <property type="match status" value="1"/>
</dbReference>
<dbReference type="PANTHER" id="PTHR14218">
    <property type="entry name" value="PROTEASE S8 TRIPEPTIDYL PEPTIDASE I CLN2"/>
    <property type="match status" value="1"/>
</dbReference>
<evidence type="ECO:0000256" key="5">
    <source>
        <dbReference type="ARBA" id="ARBA00022825"/>
    </source>
</evidence>
<gene>
    <name evidence="9" type="ORF">FAM23169_02063</name>
</gene>
<dbReference type="SUPFAM" id="SSF54897">
    <property type="entry name" value="Protease propeptides/inhibitors"/>
    <property type="match status" value="1"/>
</dbReference>
<dbReference type="Proteomes" id="UP000193009">
    <property type="component" value="Unassembled WGS sequence"/>
</dbReference>
<reference evidence="9 10" key="1">
    <citation type="journal article" date="2017" name="Front. Microbiol.">
        <title>The Histidine Decarboxylase Gene Cluster of Lactobacillus parabuchneri Was Gained by Horizontal Gene Transfer and Is Mobile within the Species.</title>
        <authorList>
            <person name="Wuthrich D."/>
            <person name="Berthoud H."/>
            <person name="Wechsler D."/>
            <person name="Eugster E."/>
            <person name="Irmler S."/>
            <person name="Bruggmann R."/>
        </authorList>
    </citation>
    <scope>NUCLEOTIDE SEQUENCE [LARGE SCALE GENOMIC DNA]</scope>
    <source>
        <strain evidence="9 10">FAM23169</strain>
    </source>
</reference>
<dbReference type="PROSITE" id="PS51695">
    <property type="entry name" value="SEDOLISIN"/>
    <property type="match status" value="1"/>
</dbReference>
<dbReference type="RefSeq" id="WP_057910481.1">
    <property type="nucleotide sequence ID" value="NZ_CAURXG010000020.1"/>
</dbReference>
<feature type="domain" description="Peptidase S53" evidence="8">
    <location>
        <begin position="200"/>
        <end position="619"/>
    </location>
</feature>
<evidence type="ECO:0000256" key="4">
    <source>
        <dbReference type="ARBA" id="ARBA00022801"/>
    </source>
</evidence>
<keyword evidence="10" id="KW-1185">Reference proteome</keyword>
<dbReference type="Pfam" id="PF09286">
    <property type="entry name" value="Pro-kuma_activ"/>
    <property type="match status" value="1"/>
</dbReference>
<dbReference type="SMART" id="SM00944">
    <property type="entry name" value="Pro-kuma_activ"/>
    <property type="match status" value="1"/>
</dbReference>
<evidence type="ECO:0000256" key="3">
    <source>
        <dbReference type="ARBA" id="ARBA00022723"/>
    </source>
</evidence>
<dbReference type="GO" id="GO:0004252">
    <property type="term" value="F:serine-type endopeptidase activity"/>
    <property type="evidence" value="ECO:0007669"/>
    <property type="project" value="InterPro"/>
</dbReference>
<dbReference type="PANTHER" id="PTHR14218:SF15">
    <property type="entry name" value="TRIPEPTIDYL-PEPTIDASE 1"/>
    <property type="match status" value="1"/>
</dbReference>
<accession>A0A1X1FCH8</accession>
<keyword evidence="7" id="KW-0865">Zymogen</keyword>
<keyword evidence="4 9" id="KW-0378">Hydrolase</keyword>
<evidence type="ECO:0000256" key="2">
    <source>
        <dbReference type="ARBA" id="ARBA00022670"/>
    </source>
</evidence>
<evidence type="ECO:0000259" key="8">
    <source>
        <dbReference type="PROSITE" id="PS51695"/>
    </source>
</evidence>
<dbReference type="KEGG" id="lpar:FAM21731_02128"/>
<dbReference type="GO" id="GO:0046872">
    <property type="term" value="F:metal ion binding"/>
    <property type="evidence" value="ECO:0007669"/>
    <property type="project" value="UniProtKB-KW"/>
</dbReference>
<keyword evidence="2" id="KW-0645">Protease</keyword>
<dbReference type="GeneID" id="69803841"/>
<keyword evidence="3" id="KW-0479">Metal-binding</keyword>
<dbReference type="CDD" id="cd11377">
    <property type="entry name" value="Pro-peptidase_S53"/>
    <property type="match status" value="1"/>
</dbReference>
<dbReference type="Gene3D" id="3.40.50.200">
    <property type="entry name" value="Peptidase S8/S53 domain"/>
    <property type="match status" value="1"/>
</dbReference>
<dbReference type="InterPro" id="IPR036852">
    <property type="entry name" value="Peptidase_S8/S53_dom_sf"/>
</dbReference>
<protein>
    <submittedName>
        <fullName evidence="9">Pseudomonalisin</fullName>
        <ecNumber evidence="9">3.4.21.100</ecNumber>
    </submittedName>
</protein>
<dbReference type="AlphaFoldDB" id="A0A1X1FCH8"/>
<evidence type="ECO:0000256" key="1">
    <source>
        <dbReference type="ARBA" id="ARBA00001913"/>
    </source>
</evidence>
<dbReference type="GO" id="GO:0006508">
    <property type="term" value="P:proteolysis"/>
    <property type="evidence" value="ECO:0007669"/>
    <property type="project" value="UniProtKB-KW"/>
</dbReference>
<name>A0A1X1FCH8_9LACO</name>
<dbReference type="InterPro" id="IPR015366">
    <property type="entry name" value="S53_propep"/>
</dbReference>
<comment type="cofactor">
    <cofactor evidence="1">
        <name>Ca(2+)</name>
        <dbReference type="ChEBI" id="CHEBI:29108"/>
    </cofactor>
</comment>
<evidence type="ECO:0000313" key="10">
    <source>
        <dbReference type="Proteomes" id="UP000193009"/>
    </source>
</evidence>
<dbReference type="STRING" id="152331.FAM21731_02128"/>
<sequence>MKKDLLKRLLISATVGVVITLTLFVGAFGSVQASSTTNVSDSKQQLVDIVLRPKSQKTLHKFVYDSVNPNSSSYRKFVTPGTFSKRFSQSPSKIKALKNYLHKHHLKAQTYKGNLIMVVKGSTKNIEKAFKVKLVNVNNGEVKFQKATSNPKLPKKLSKVVYTIFGLSNYSPFSSNKVAYQPSSLHTITPHSATSGASKKYSPIRFVNRYKLQSLYDKGATGRSKTIGIISFANFHPNDVYRYWDDEGINVKSNRLSIYRTNGYKGSWDGYDESTIDVEQAGAIAPDSNIRTYIAKPNIIGMVNSIAAAVGQNVADTLSLSWGQSEAQVAYEMKQGITPKKYNQIMNLLFEQAAAQGISVFTATGDNGAYDGITTGLTTGLSVDTPSNSPYVTAVGGTTLPKTYTVNKKKVSITKERAWGVEFLYPNYKHQRFFGNLDMLQSFFAGSGGGFSRYNPVPSYQKGVSGIGTYNAIKLWQFKLGQPVLLKHAVKQSGKKSGRNLPDISANADPNTGYSMFITPKNNRNSKGQWLITGGTSIVAPQMAAASVLLSDFNTTGRLGFWNPQIYKFAKRSDSPFKPLDSRTNNTNLYYTGQPGKLYNQATGLGTVDFTALNKAFNE</sequence>
<dbReference type="SUPFAM" id="SSF52743">
    <property type="entry name" value="Subtilisin-like"/>
    <property type="match status" value="1"/>
</dbReference>
<dbReference type="GO" id="GO:0008240">
    <property type="term" value="F:tripeptidyl-peptidase activity"/>
    <property type="evidence" value="ECO:0007669"/>
    <property type="project" value="TreeGrafter"/>
</dbReference>
<organism evidence="9 10">
    <name type="scientific">Lentilactobacillus parabuchneri</name>
    <dbReference type="NCBI Taxonomy" id="152331"/>
    <lineage>
        <taxon>Bacteria</taxon>
        <taxon>Bacillati</taxon>
        <taxon>Bacillota</taxon>
        <taxon>Bacilli</taxon>
        <taxon>Lactobacillales</taxon>
        <taxon>Lactobacillaceae</taxon>
        <taxon>Lentilactobacillus</taxon>
    </lineage>
</organism>
<keyword evidence="5" id="KW-0720">Serine protease</keyword>
<dbReference type="InterPro" id="IPR050819">
    <property type="entry name" value="Tripeptidyl-peptidase_I"/>
</dbReference>
<keyword evidence="6" id="KW-0106">Calcium</keyword>
<dbReference type="EMBL" id="MSBD01000048">
    <property type="protein sequence ID" value="ORN26164.1"/>
    <property type="molecule type" value="Genomic_DNA"/>
</dbReference>
<dbReference type="EC" id="3.4.21.100" evidence="9"/>
<proteinExistence type="predicted"/>
<dbReference type="InterPro" id="IPR030400">
    <property type="entry name" value="Sedolisin_dom"/>
</dbReference>